<name>A0AAV0Z1H4_VICFA</name>
<evidence type="ECO:0000313" key="1">
    <source>
        <dbReference type="EMBL" id="CAI8592109.1"/>
    </source>
</evidence>
<dbReference type="EMBL" id="OX451735">
    <property type="protein sequence ID" value="CAI8592109.1"/>
    <property type="molecule type" value="Genomic_DNA"/>
</dbReference>
<evidence type="ECO:0000313" key="2">
    <source>
        <dbReference type="Proteomes" id="UP001157006"/>
    </source>
</evidence>
<sequence length="114" mass="13645">MVKVQHDVHGLGFQKIRRIASGYKVEERSYFRFLMTMKIRPVMKIMIVEATWRCAEDLQWRIKECRDEEDEDEDRESRMIDGRRENFRGRKIIEALSSFLCRLKCGPDTCEAII</sequence>
<reference evidence="1 2" key="1">
    <citation type="submission" date="2023-01" db="EMBL/GenBank/DDBJ databases">
        <authorList>
            <person name="Kreplak J."/>
        </authorList>
    </citation>
    <scope>NUCLEOTIDE SEQUENCE [LARGE SCALE GENOMIC DNA]</scope>
</reference>
<dbReference type="AlphaFoldDB" id="A0AAV0Z1H4"/>
<accession>A0AAV0Z1H4</accession>
<keyword evidence="2" id="KW-1185">Reference proteome</keyword>
<organism evidence="1 2">
    <name type="scientific">Vicia faba</name>
    <name type="common">Broad bean</name>
    <name type="synonym">Faba vulgaris</name>
    <dbReference type="NCBI Taxonomy" id="3906"/>
    <lineage>
        <taxon>Eukaryota</taxon>
        <taxon>Viridiplantae</taxon>
        <taxon>Streptophyta</taxon>
        <taxon>Embryophyta</taxon>
        <taxon>Tracheophyta</taxon>
        <taxon>Spermatophyta</taxon>
        <taxon>Magnoliopsida</taxon>
        <taxon>eudicotyledons</taxon>
        <taxon>Gunneridae</taxon>
        <taxon>Pentapetalae</taxon>
        <taxon>rosids</taxon>
        <taxon>fabids</taxon>
        <taxon>Fabales</taxon>
        <taxon>Fabaceae</taxon>
        <taxon>Papilionoideae</taxon>
        <taxon>50 kb inversion clade</taxon>
        <taxon>NPAAA clade</taxon>
        <taxon>Hologalegina</taxon>
        <taxon>IRL clade</taxon>
        <taxon>Fabeae</taxon>
        <taxon>Vicia</taxon>
    </lineage>
</organism>
<dbReference type="Proteomes" id="UP001157006">
    <property type="component" value="Chromosome 1S"/>
</dbReference>
<gene>
    <name evidence="1" type="ORF">VFH_I023120</name>
</gene>
<protein>
    <submittedName>
        <fullName evidence="1">Uncharacterized protein</fullName>
    </submittedName>
</protein>
<proteinExistence type="predicted"/>